<proteinExistence type="predicted"/>
<dbReference type="AlphaFoldDB" id="A0A081BZA4"/>
<reference evidence="2" key="1">
    <citation type="journal article" date="2015" name="PeerJ">
        <title>First genomic representation of candidate bacterial phylum KSB3 points to enhanced environmental sensing as a trigger of wastewater bulking.</title>
        <authorList>
            <person name="Sekiguchi Y."/>
            <person name="Ohashi A."/>
            <person name="Parks D.H."/>
            <person name="Yamauchi T."/>
            <person name="Tyson G.W."/>
            <person name="Hugenholtz P."/>
        </authorList>
    </citation>
    <scope>NUCLEOTIDE SEQUENCE [LARGE SCALE GENOMIC DNA]</scope>
</reference>
<feature type="domain" description="Fe/B12 periplasmic-binding" evidence="1">
    <location>
        <begin position="70"/>
        <end position="343"/>
    </location>
</feature>
<accession>A0A081BZA4</accession>
<dbReference type="PANTHER" id="PTHR30535:SF34">
    <property type="entry name" value="MOLYBDATE-BINDING PROTEIN MOLA"/>
    <property type="match status" value="1"/>
</dbReference>
<evidence type="ECO:0000259" key="1">
    <source>
        <dbReference type="PROSITE" id="PS50983"/>
    </source>
</evidence>
<dbReference type="InterPro" id="IPR002491">
    <property type="entry name" value="ABC_transptr_periplasmic_BD"/>
</dbReference>
<dbReference type="PANTHER" id="PTHR30535">
    <property type="entry name" value="VITAMIN B12-BINDING PROTEIN"/>
    <property type="match status" value="1"/>
</dbReference>
<evidence type="ECO:0000313" key="2">
    <source>
        <dbReference type="EMBL" id="GAK57659.1"/>
    </source>
</evidence>
<dbReference type="eggNOG" id="COG0614">
    <property type="taxonomic scope" value="Bacteria"/>
</dbReference>
<gene>
    <name evidence="2" type="ORF">U27_04626</name>
</gene>
<keyword evidence="3" id="KW-1185">Reference proteome</keyword>
<dbReference type="STRING" id="1499967.U27_04626"/>
<dbReference type="EMBL" id="DF820466">
    <property type="protein sequence ID" value="GAK57659.1"/>
    <property type="molecule type" value="Genomic_DNA"/>
</dbReference>
<name>A0A081BZA4_VECG1</name>
<dbReference type="Pfam" id="PF01497">
    <property type="entry name" value="Peripla_BP_2"/>
    <property type="match status" value="1"/>
</dbReference>
<dbReference type="Gene3D" id="3.40.50.1980">
    <property type="entry name" value="Nitrogenase molybdenum iron protein domain"/>
    <property type="match status" value="2"/>
</dbReference>
<organism evidence="2">
    <name type="scientific">Vecturithrix granuli</name>
    <dbReference type="NCBI Taxonomy" id="1499967"/>
    <lineage>
        <taxon>Bacteria</taxon>
        <taxon>Candidatus Moduliflexota</taxon>
        <taxon>Candidatus Vecturitrichia</taxon>
        <taxon>Candidatus Vecturitrichales</taxon>
        <taxon>Candidatus Vecturitrichaceae</taxon>
        <taxon>Candidatus Vecturithrix</taxon>
    </lineage>
</organism>
<dbReference type="InterPro" id="IPR050902">
    <property type="entry name" value="ABC_Transporter_SBP"/>
</dbReference>
<dbReference type="PROSITE" id="PS50983">
    <property type="entry name" value="FE_B12_PBP"/>
    <property type="match status" value="1"/>
</dbReference>
<dbReference type="HOGENOM" id="CLU_038034_13_3_0"/>
<dbReference type="Gene3D" id="1.20.58.2180">
    <property type="match status" value="1"/>
</dbReference>
<evidence type="ECO:0000313" key="3">
    <source>
        <dbReference type="Proteomes" id="UP000030661"/>
    </source>
</evidence>
<sequence>MAHKKGIKHPFLMSHPCSSPQQILMRKIIIVSMLVVIVLFMSGATCLHAQQIIVTDALERQINFETPPQRIVVTGKAFFMITDALYLFPAAADRIAATGIFQQGAQSFIAMLDPKAAEKAVFAPNAGAEQIAAFQPDAVILKSYLAESLGTTLDVLGIPVVYVDLETPEQYLRDLRIIGDLFGQPERAEELVEYYQHGVEEIQTALHDLAATQTPRVLLLNYSNKDGVTAFQVPPLNWIQTRLVELAGGEPVWRESNPGKGWSTVTLEQISAWDADVILIVSYFKNLTEVLREIKADQTWNAVRAVQTNHLYAFPGDLNIWDQPNPRWILGLTWLAQKLHSERFADVDIIAVTQEFYQKLYNLDTAFFETHLRPMLQGDLQ</sequence>
<protein>
    <submittedName>
        <fullName evidence="2">Periplasmic binding protein</fullName>
    </submittedName>
</protein>
<dbReference type="Proteomes" id="UP000030661">
    <property type="component" value="Unassembled WGS sequence"/>
</dbReference>
<dbReference type="SUPFAM" id="SSF53807">
    <property type="entry name" value="Helical backbone' metal receptor"/>
    <property type="match status" value="1"/>
</dbReference>